<accession>A0A843TXN0</accession>
<dbReference type="OrthoDB" id="1294469at2759"/>
<feature type="coiled-coil region" evidence="1">
    <location>
        <begin position="193"/>
        <end position="223"/>
    </location>
</feature>
<organism evidence="3 4">
    <name type="scientific">Colocasia esculenta</name>
    <name type="common">Wild taro</name>
    <name type="synonym">Arum esculentum</name>
    <dbReference type="NCBI Taxonomy" id="4460"/>
    <lineage>
        <taxon>Eukaryota</taxon>
        <taxon>Viridiplantae</taxon>
        <taxon>Streptophyta</taxon>
        <taxon>Embryophyta</taxon>
        <taxon>Tracheophyta</taxon>
        <taxon>Spermatophyta</taxon>
        <taxon>Magnoliopsida</taxon>
        <taxon>Liliopsida</taxon>
        <taxon>Araceae</taxon>
        <taxon>Aroideae</taxon>
        <taxon>Colocasieae</taxon>
        <taxon>Colocasia</taxon>
    </lineage>
</organism>
<evidence type="ECO:0000313" key="4">
    <source>
        <dbReference type="Proteomes" id="UP000652761"/>
    </source>
</evidence>
<protein>
    <submittedName>
        <fullName evidence="3">Uncharacterized protein</fullName>
    </submittedName>
</protein>
<evidence type="ECO:0000256" key="2">
    <source>
        <dbReference type="SAM" id="MobiDB-lite"/>
    </source>
</evidence>
<dbReference type="EMBL" id="NMUH01000226">
    <property type="protein sequence ID" value="MQL74896.1"/>
    <property type="molecule type" value="Genomic_DNA"/>
</dbReference>
<comment type="caution">
    <text evidence="3">The sequence shown here is derived from an EMBL/GenBank/DDBJ whole genome shotgun (WGS) entry which is preliminary data.</text>
</comment>
<keyword evidence="1" id="KW-0175">Coiled coil</keyword>
<dbReference type="Proteomes" id="UP000652761">
    <property type="component" value="Unassembled WGS sequence"/>
</dbReference>
<gene>
    <name evidence="3" type="ORF">Taro_007266</name>
</gene>
<feature type="region of interest" description="Disordered" evidence="2">
    <location>
        <begin position="237"/>
        <end position="268"/>
    </location>
</feature>
<evidence type="ECO:0000313" key="3">
    <source>
        <dbReference type="EMBL" id="MQL74896.1"/>
    </source>
</evidence>
<dbReference type="AlphaFoldDB" id="A0A843TXN0"/>
<feature type="compositionally biased region" description="Acidic residues" evidence="2">
    <location>
        <begin position="252"/>
        <end position="268"/>
    </location>
</feature>
<feature type="non-terminal residue" evidence="3">
    <location>
        <position position="1"/>
    </location>
</feature>
<keyword evidence="4" id="KW-1185">Reference proteome</keyword>
<sequence>QLFESSNGVQEDFLKWFQRYIEELKAVNDSRCTDDIEAWGRGHGRRGPSRGLTDRRLESGQRWNVKVIGGTGIGESGAQFVSHMGIVSKCKELPDGTEQWVDDESRSRYERMIQLSTTSLDSESGSTPISAEAAFISVMGKDRSGHIRCGGSWKTHHTWYGTGEGPSSTDYQHQISNIENTLKIEVEELCTEVRRRDSEMDEMRRKLEQLHKRESEMDDIRRQMLQMSTFITQFQTSQRFAASAPPRAPEDDHVDTDAEGDDFDDDDD</sequence>
<proteinExistence type="predicted"/>
<evidence type="ECO:0000256" key="1">
    <source>
        <dbReference type="SAM" id="Coils"/>
    </source>
</evidence>
<reference evidence="3" key="1">
    <citation type="submission" date="2017-07" db="EMBL/GenBank/DDBJ databases">
        <title>Taro Niue Genome Assembly and Annotation.</title>
        <authorList>
            <person name="Atibalentja N."/>
            <person name="Keating K."/>
            <person name="Fields C.J."/>
        </authorList>
    </citation>
    <scope>NUCLEOTIDE SEQUENCE</scope>
    <source>
        <strain evidence="3">Niue_2</strain>
        <tissue evidence="3">Leaf</tissue>
    </source>
</reference>
<name>A0A843TXN0_COLES</name>